<dbReference type="KEGG" id="egl:EGR_07972"/>
<evidence type="ECO:0000313" key="1">
    <source>
        <dbReference type="EMBL" id="EUB57155.1"/>
    </source>
</evidence>
<sequence length="71" mass="8191">MVPTVPKNSTLDCADSHSRVWPLNSFMLQQHSIALYFYLALCNQTSTATYNIELKTHLKTTAEPHEHDMIW</sequence>
<accession>W6U7K6</accession>
<proteinExistence type="predicted"/>
<keyword evidence="2" id="KW-1185">Reference proteome</keyword>
<dbReference type="EMBL" id="APAU02000092">
    <property type="protein sequence ID" value="EUB57155.1"/>
    <property type="molecule type" value="Genomic_DNA"/>
</dbReference>
<name>W6U7K6_ECHGR</name>
<dbReference type="Proteomes" id="UP000019149">
    <property type="component" value="Unassembled WGS sequence"/>
</dbReference>
<reference evidence="1 2" key="1">
    <citation type="journal article" date="2013" name="Nat. Genet.">
        <title>The genome of the hydatid tapeworm Echinococcus granulosus.</title>
        <authorList>
            <person name="Zheng H."/>
            <person name="Zhang W."/>
            <person name="Zhang L."/>
            <person name="Zhang Z."/>
            <person name="Li J."/>
            <person name="Lu G."/>
            <person name="Zhu Y."/>
            <person name="Wang Y."/>
            <person name="Huang Y."/>
            <person name="Liu J."/>
            <person name="Kang H."/>
            <person name="Chen J."/>
            <person name="Wang L."/>
            <person name="Chen A."/>
            <person name="Yu S."/>
            <person name="Gao Z."/>
            <person name="Jin L."/>
            <person name="Gu W."/>
            <person name="Wang Z."/>
            <person name="Zhao L."/>
            <person name="Shi B."/>
            <person name="Wen H."/>
            <person name="Lin R."/>
            <person name="Jones M.K."/>
            <person name="Brejova B."/>
            <person name="Vinar T."/>
            <person name="Zhao G."/>
            <person name="McManus D.P."/>
            <person name="Chen Z."/>
            <person name="Zhou Y."/>
            <person name="Wang S."/>
        </authorList>
    </citation>
    <scope>NUCLEOTIDE SEQUENCE [LARGE SCALE GENOMIC DNA]</scope>
</reference>
<dbReference type="GeneID" id="36343687"/>
<evidence type="ECO:0000313" key="2">
    <source>
        <dbReference type="Proteomes" id="UP000019149"/>
    </source>
</evidence>
<dbReference type="RefSeq" id="XP_024348351.1">
    <property type="nucleotide sequence ID" value="XM_024497221.1"/>
</dbReference>
<comment type="caution">
    <text evidence="1">The sequence shown here is derived from an EMBL/GenBank/DDBJ whole genome shotgun (WGS) entry which is preliminary data.</text>
</comment>
<dbReference type="AlphaFoldDB" id="W6U7K6"/>
<gene>
    <name evidence="1" type="ORF">EGR_07972</name>
</gene>
<dbReference type="CTD" id="36343687"/>
<organism evidence="1 2">
    <name type="scientific">Echinococcus granulosus</name>
    <name type="common">Hydatid tapeworm</name>
    <dbReference type="NCBI Taxonomy" id="6210"/>
    <lineage>
        <taxon>Eukaryota</taxon>
        <taxon>Metazoa</taxon>
        <taxon>Spiralia</taxon>
        <taxon>Lophotrochozoa</taxon>
        <taxon>Platyhelminthes</taxon>
        <taxon>Cestoda</taxon>
        <taxon>Eucestoda</taxon>
        <taxon>Cyclophyllidea</taxon>
        <taxon>Taeniidae</taxon>
        <taxon>Echinococcus</taxon>
        <taxon>Echinococcus granulosus group</taxon>
    </lineage>
</organism>
<protein>
    <submittedName>
        <fullName evidence="1">Uncharacterized protein</fullName>
    </submittedName>
</protein>